<keyword evidence="1" id="KW-0812">Transmembrane</keyword>
<keyword evidence="3" id="KW-1185">Reference proteome</keyword>
<dbReference type="EMBL" id="LUTY01001472">
    <property type="protein sequence ID" value="OAD21670.1"/>
    <property type="molecule type" value="Genomic_DNA"/>
</dbReference>
<accession>A0A176S0X6</accession>
<feature type="transmembrane region" description="Helical" evidence="1">
    <location>
        <begin position="23"/>
        <end position="43"/>
    </location>
</feature>
<dbReference type="AlphaFoldDB" id="A0A176S0X6"/>
<keyword evidence="1" id="KW-0472">Membrane</keyword>
<sequence>MVFNVKDGIITIITALTVRQRPILPFIFSAKVVLIGFDLFSFADLRFGCS</sequence>
<keyword evidence="1" id="KW-1133">Transmembrane helix</keyword>
<name>A0A176S0X6_9GAMM</name>
<comment type="caution">
    <text evidence="2">The sequence shown here is derived from an EMBL/GenBank/DDBJ whole genome shotgun (WGS) entry which is preliminary data.</text>
</comment>
<protein>
    <submittedName>
        <fullName evidence="2">Uncharacterized protein</fullName>
    </submittedName>
</protein>
<evidence type="ECO:0000313" key="2">
    <source>
        <dbReference type="EMBL" id="OAD21670.1"/>
    </source>
</evidence>
<dbReference type="Proteomes" id="UP000076962">
    <property type="component" value="Unassembled WGS sequence"/>
</dbReference>
<proteinExistence type="predicted"/>
<evidence type="ECO:0000256" key="1">
    <source>
        <dbReference type="SAM" id="Phobius"/>
    </source>
</evidence>
<evidence type="ECO:0000313" key="3">
    <source>
        <dbReference type="Proteomes" id="UP000076962"/>
    </source>
</evidence>
<organism evidence="2 3">
    <name type="scientific">Candidatus Thiomargarita nelsonii</name>
    <dbReference type="NCBI Taxonomy" id="1003181"/>
    <lineage>
        <taxon>Bacteria</taxon>
        <taxon>Pseudomonadati</taxon>
        <taxon>Pseudomonadota</taxon>
        <taxon>Gammaproteobacteria</taxon>
        <taxon>Thiotrichales</taxon>
        <taxon>Thiotrichaceae</taxon>
        <taxon>Thiomargarita</taxon>
    </lineage>
</organism>
<reference evidence="2 3" key="1">
    <citation type="submission" date="2016-05" db="EMBL/GenBank/DDBJ databases">
        <title>Single-cell genome of chain-forming Candidatus Thiomargarita nelsonii and comparison to other large sulfur-oxidizing bacteria.</title>
        <authorList>
            <person name="Winkel M."/>
            <person name="Salman V."/>
            <person name="Woyke T."/>
            <person name="Schulz-Vogt H."/>
            <person name="Richter M."/>
            <person name="Flood B."/>
            <person name="Bailey J."/>
            <person name="Amann R."/>
            <person name="Mussmann M."/>
        </authorList>
    </citation>
    <scope>NUCLEOTIDE SEQUENCE [LARGE SCALE GENOMIC DNA]</scope>
    <source>
        <strain evidence="2 3">THI036</strain>
    </source>
</reference>
<gene>
    <name evidence="2" type="ORF">THIOM_002558</name>
</gene>